<evidence type="ECO:0000256" key="3">
    <source>
        <dbReference type="SAM" id="Phobius"/>
    </source>
</evidence>
<name>K2NWD2_9HYPH</name>
<accession>K2NWD2</accession>
<comment type="caution">
    <text evidence="4">The sequence shown here is derived from an EMBL/GenBank/DDBJ whole genome shotgun (WGS) entry which is preliminary data.</text>
</comment>
<feature type="compositionally biased region" description="Basic residues" evidence="2">
    <location>
        <begin position="1"/>
        <end position="11"/>
    </location>
</feature>
<dbReference type="Proteomes" id="UP000007374">
    <property type="component" value="Unassembled WGS sequence"/>
</dbReference>
<dbReference type="PATRIC" id="fig|1231190.3.peg.2803"/>
<keyword evidence="1" id="KW-0175">Coiled coil</keyword>
<dbReference type="eggNOG" id="COG4223">
    <property type="taxonomic scope" value="Bacteria"/>
</dbReference>
<protein>
    <submittedName>
        <fullName evidence="4">Putative phage tail protein</fullName>
    </submittedName>
</protein>
<dbReference type="STRING" id="721133.SAMN05216176_10426"/>
<evidence type="ECO:0000256" key="2">
    <source>
        <dbReference type="SAM" id="MobiDB-lite"/>
    </source>
</evidence>
<feature type="compositionally biased region" description="Basic and acidic residues" evidence="2">
    <location>
        <begin position="94"/>
        <end position="105"/>
    </location>
</feature>
<proteinExistence type="predicted"/>
<gene>
    <name evidence="4" type="ORF">NA8A_13490</name>
</gene>
<keyword evidence="5" id="KW-1185">Reference proteome</keyword>
<feature type="coiled-coil region" evidence="1">
    <location>
        <begin position="163"/>
        <end position="190"/>
    </location>
</feature>
<feature type="region of interest" description="Disordered" evidence="2">
    <location>
        <begin position="1"/>
        <end position="120"/>
    </location>
</feature>
<dbReference type="RefSeq" id="WP_009450874.1">
    <property type="nucleotide sequence ID" value="NZ_AMSI01000008.1"/>
</dbReference>
<evidence type="ECO:0000313" key="4">
    <source>
        <dbReference type="EMBL" id="EKF42089.1"/>
    </source>
</evidence>
<evidence type="ECO:0000256" key="1">
    <source>
        <dbReference type="SAM" id="Coils"/>
    </source>
</evidence>
<organism evidence="4 5">
    <name type="scientific">Nitratireductor indicus C115</name>
    <dbReference type="NCBI Taxonomy" id="1231190"/>
    <lineage>
        <taxon>Bacteria</taxon>
        <taxon>Pseudomonadati</taxon>
        <taxon>Pseudomonadota</taxon>
        <taxon>Alphaproteobacteria</taxon>
        <taxon>Hyphomicrobiales</taxon>
        <taxon>Phyllobacteriaceae</taxon>
        <taxon>Nitratireductor</taxon>
    </lineage>
</organism>
<dbReference type="AlphaFoldDB" id="K2NWD2"/>
<dbReference type="EMBL" id="AMSI01000008">
    <property type="protein sequence ID" value="EKF42089.1"/>
    <property type="molecule type" value="Genomic_DNA"/>
</dbReference>
<dbReference type="OrthoDB" id="8480612at2"/>
<reference evidence="4 5" key="1">
    <citation type="journal article" date="2012" name="J. Bacteriol.">
        <title>Genome Sequence of Nitratireductor indicus Type Strain C115.</title>
        <authorList>
            <person name="Lai Q."/>
            <person name="Li G."/>
            <person name="Yu Z."/>
            <person name="Shao Z."/>
        </authorList>
    </citation>
    <scope>NUCLEOTIDE SEQUENCE [LARGE SCALE GENOMIC DNA]</scope>
    <source>
        <strain evidence="4 5">C115</strain>
    </source>
</reference>
<evidence type="ECO:0000313" key="5">
    <source>
        <dbReference type="Proteomes" id="UP000007374"/>
    </source>
</evidence>
<keyword evidence="3" id="KW-1133">Transmembrane helix</keyword>
<feature type="compositionally biased region" description="Polar residues" evidence="2">
    <location>
        <begin position="53"/>
        <end position="64"/>
    </location>
</feature>
<keyword evidence="3" id="KW-0472">Membrane</keyword>
<feature type="transmembrane region" description="Helical" evidence="3">
    <location>
        <begin position="125"/>
        <end position="145"/>
    </location>
</feature>
<keyword evidence="3" id="KW-0812">Transmembrane</keyword>
<sequence>MVKTPRTRHSKTQREPVTIDLDPDQVRRETADGGAAAKEPVQTAKPDADASGKTETMQPSSSVTPEREKVSGAAAGKPGEFGRPSSGSGIPGNDKPKQEKAEEPKSQSAKPATAAKPTGRGAGGMFGAGVAGGVIALALAAGLQWSGLLPGLRPEPKTADPAIETLRQQLAALETKLNDQQEALQATNGEDVSAALTQATDLANSLDGRISALSTELSTLQQSVSSGGAGEGPGLEALSARVAKIEEAGSSSSDAGAVNAAVEPVSRQVAELQVELGKVSSNADQAAKSASDNAAALANFGNELATLKDRVEEGGSASKLAAIMAATALKSAVDRGSSFSGELDAFAAVAPEGEAGALEALRPFAATGLPSRASLAVEAPQVASSIVQATNRSAASDGGMIDSLMASARSLVVVRPVGSVEGSEPPAIAARMEAAVIANDYRKALAEYATLPEAGKAAAADFARKLEARQAADEALDRALSNALKGA</sequence>